<dbReference type="OrthoDB" id="34036at2"/>
<dbReference type="Proteomes" id="UP000265341">
    <property type="component" value="Unassembled WGS sequence"/>
</dbReference>
<dbReference type="AlphaFoldDB" id="A0A399EV92"/>
<organism evidence="1 2">
    <name type="scientific">Calidithermus roseus</name>
    <dbReference type="NCBI Taxonomy" id="1644118"/>
    <lineage>
        <taxon>Bacteria</taxon>
        <taxon>Thermotogati</taxon>
        <taxon>Deinococcota</taxon>
        <taxon>Deinococci</taxon>
        <taxon>Thermales</taxon>
        <taxon>Thermaceae</taxon>
        <taxon>Calidithermus</taxon>
    </lineage>
</organism>
<name>A0A399EV92_9DEIN</name>
<sequence>MRAHPLPELQAKPSRRTLVLGAVLLTLLLLLSQGRPLPLGDPWQRLSLRQILVGLEVSRREAIVREYLSLKASAQILAGRPGAVAVSRLLRLEFYNQRRNRSSAFGSPEEALAASRRWLEALGALKRGQTPNTRDLPLALERVLPYRQEISQAAQRLHFPSGVLAAIVDNEEYGGDKAMGLSRGIRSLADGLAESLSESTGSAGPLSRTLGLAQMSWEDALKQQRRLKHFAAWPYASFPRTELEARQALEDPAKNLLLTASRLRGYFNAALGLSWSNTRYLAGHWLYYLGPAWHNWPTGARQQATWPYAFHGFFKGMFYQALFAAH</sequence>
<evidence type="ECO:0000313" key="1">
    <source>
        <dbReference type="EMBL" id="RIH86552.1"/>
    </source>
</evidence>
<keyword evidence="2" id="KW-1185">Reference proteome</keyword>
<comment type="caution">
    <text evidence="1">The sequence shown here is derived from an EMBL/GenBank/DDBJ whole genome shotgun (WGS) entry which is preliminary data.</text>
</comment>
<evidence type="ECO:0000313" key="2">
    <source>
        <dbReference type="Proteomes" id="UP000265341"/>
    </source>
</evidence>
<proteinExistence type="predicted"/>
<protein>
    <submittedName>
        <fullName evidence="1">Uncharacterized protein</fullName>
    </submittedName>
</protein>
<gene>
    <name evidence="1" type="ORF">Mrose_01691</name>
</gene>
<reference evidence="1 2" key="1">
    <citation type="submission" date="2018-08" db="EMBL/GenBank/DDBJ databases">
        <title>Meiothermus roseus NBRC 110900 genome sequencing project.</title>
        <authorList>
            <person name="Da Costa M.S."/>
            <person name="Albuquerque L."/>
            <person name="Raposo P."/>
            <person name="Froufe H.J.C."/>
            <person name="Barroso C.S."/>
            <person name="Egas C."/>
        </authorList>
    </citation>
    <scope>NUCLEOTIDE SEQUENCE [LARGE SCALE GENOMIC DNA]</scope>
    <source>
        <strain evidence="1 2">NBRC 110900</strain>
    </source>
</reference>
<accession>A0A399EV92</accession>
<dbReference type="RefSeq" id="WP_119277363.1">
    <property type="nucleotide sequence ID" value="NZ_QWLA01000028.1"/>
</dbReference>
<dbReference type="EMBL" id="QWLA01000028">
    <property type="protein sequence ID" value="RIH86552.1"/>
    <property type="molecule type" value="Genomic_DNA"/>
</dbReference>